<dbReference type="EMBL" id="HG001599">
    <property type="protein sequence ID" value="CDF32891.1"/>
    <property type="molecule type" value="Genomic_DNA"/>
</dbReference>
<feature type="compositionally biased region" description="Basic residues" evidence="1">
    <location>
        <begin position="27"/>
        <end position="37"/>
    </location>
</feature>
<gene>
    <name evidence="2" type="ORF">CHC_T00001742001</name>
</gene>
<dbReference type="AlphaFoldDB" id="R7Q669"/>
<evidence type="ECO:0000256" key="1">
    <source>
        <dbReference type="SAM" id="MobiDB-lite"/>
    </source>
</evidence>
<feature type="compositionally biased region" description="Basic and acidic residues" evidence="1">
    <location>
        <begin position="71"/>
        <end position="130"/>
    </location>
</feature>
<accession>R7Q669</accession>
<organism evidence="2 3">
    <name type="scientific">Chondrus crispus</name>
    <name type="common">Carrageen Irish moss</name>
    <name type="synonym">Polymorpha crispa</name>
    <dbReference type="NCBI Taxonomy" id="2769"/>
    <lineage>
        <taxon>Eukaryota</taxon>
        <taxon>Rhodophyta</taxon>
        <taxon>Florideophyceae</taxon>
        <taxon>Rhodymeniophycidae</taxon>
        <taxon>Gigartinales</taxon>
        <taxon>Gigartinaceae</taxon>
        <taxon>Chondrus</taxon>
    </lineage>
</organism>
<protein>
    <submittedName>
        <fullName evidence="2">Uncharacterized protein</fullName>
    </submittedName>
</protein>
<dbReference type="KEGG" id="ccp:CHC_T00001742001"/>
<feature type="region of interest" description="Disordered" evidence="1">
    <location>
        <begin position="1"/>
        <end position="130"/>
    </location>
</feature>
<sequence>MHRIPAAAQVCDQHKDHGAQGPTVHHNPARRRDRVRHYGTSDEADDARAGLPGLPRRDHDQAVHGGRARVPGRDSDSGARGGEVREEVGRGDSAGRRRRQRERDVHGGRQRAQDRARERQGTVRDRGERHRAWRRAGGIPAREDDRRMLGGRRCRSRAEDANSCRGVAEAGAGVVWADPAFDVGRVAVEAGLCL</sequence>
<proteinExistence type="predicted"/>
<name>R7Q669_CHOCR</name>
<dbReference type="Proteomes" id="UP000012073">
    <property type="component" value="Unassembled WGS sequence"/>
</dbReference>
<dbReference type="Gramene" id="CDF32891">
    <property type="protein sequence ID" value="CDF32891"/>
    <property type="gene ID" value="CHC_T00001742001"/>
</dbReference>
<reference evidence="3" key="1">
    <citation type="journal article" date="2013" name="Proc. Natl. Acad. Sci. U.S.A.">
        <title>Genome structure and metabolic features in the red seaweed Chondrus crispus shed light on evolution of the Archaeplastida.</title>
        <authorList>
            <person name="Collen J."/>
            <person name="Porcel B."/>
            <person name="Carre W."/>
            <person name="Ball S.G."/>
            <person name="Chaparro C."/>
            <person name="Tonon T."/>
            <person name="Barbeyron T."/>
            <person name="Michel G."/>
            <person name="Noel B."/>
            <person name="Valentin K."/>
            <person name="Elias M."/>
            <person name="Artiguenave F."/>
            <person name="Arun A."/>
            <person name="Aury J.M."/>
            <person name="Barbosa-Neto J.F."/>
            <person name="Bothwell J.H."/>
            <person name="Bouget F.Y."/>
            <person name="Brillet L."/>
            <person name="Cabello-Hurtado F."/>
            <person name="Capella-Gutierrez S."/>
            <person name="Charrier B."/>
            <person name="Cladiere L."/>
            <person name="Cock J.M."/>
            <person name="Coelho S.M."/>
            <person name="Colleoni C."/>
            <person name="Czjzek M."/>
            <person name="Da Silva C."/>
            <person name="Delage L."/>
            <person name="Denoeud F."/>
            <person name="Deschamps P."/>
            <person name="Dittami S.M."/>
            <person name="Gabaldon T."/>
            <person name="Gachon C.M."/>
            <person name="Groisillier A."/>
            <person name="Herve C."/>
            <person name="Jabbari K."/>
            <person name="Katinka M."/>
            <person name="Kloareg B."/>
            <person name="Kowalczyk N."/>
            <person name="Labadie K."/>
            <person name="Leblanc C."/>
            <person name="Lopez P.J."/>
            <person name="McLachlan D.H."/>
            <person name="Meslet-Cladiere L."/>
            <person name="Moustafa A."/>
            <person name="Nehr Z."/>
            <person name="Nyvall Collen P."/>
            <person name="Panaud O."/>
            <person name="Partensky F."/>
            <person name="Poulain J."/>
            <person name="Rensing S.A."/>
            <person name="Rousvoal S."/>
            <person name="Samson G."/>
            <person name="Symeonidi A."/>
            <person name="Weissenbach J."/>
            <person name="Zambounis A."/>
            <person name="Wincker P."/>
            <person name="Boyen C."/>
        </authorList>
    </citation>
    <scope>NUCLEOTIDE SEQUENCE [LARGE SCALE GENOMIC DNA]</scope>
    <source>
        <strain evidence="3">cv. Stackhouse</strain>
    </source>
</reference>
<dbReference type="GeneID" id="17320428"/>
<evidence type="ECO:0000313" key="2">
    <source>
        <dbReference type="EMBL" id="CDF32891.1"/>
    </source>
</evidence>
<keyword evidence="3" id="KW-1185">Reference proteome</keyword>
<evidence type="ECO:0000313" key="3">
    <source>
        <dbReference type="Proteomes" id="UP000012073"/>
    </source>
</evidence>
<dbReference type="RefSeq" id="XP_005712692.1">
    <property type="nucleotide sequence ID" value="XM_005712635.1"/>
</dbReference>